<reference evidence="2 3" key="1">
    <citation type="submission" date="2023-07" db="EMBL/GenBank/DDBJ databases">
        <title>Sorghum-associated microbial communities from plants grown in Nebraska, USA.</title>
        <authorList>
            <person name="Schachtman D."/>
        </authorList>
    </citation>
    <scope>NUCLEOTIDE SEQUENCE [LARGE SCALE GENOMIC DNA]</scope>
    <source>
        <strain evidence="2 3">3199</strain>
    </source>
</reference>
<evidence type="ECO:0000313" key="3">
    <source>
        <dbReference type="Proteomes" id="UP001250791"/>
    </source>
</evidence>
<dbReference type="EMBL" id="JAVDUP010000001">
    <property type="protein sequence ID" value="MDR6898746.1"/>
    <property type="molecule type" value="Genomic_DNA"/>
</dbReference>
<keyword evidence="1" id="KW-1133">Transmembrane helix</keyword>
<evidence type="ECO:0000256" key="1">
    <source>
        <dbReference type="SAM" id="Phobius"/>
    </source>
</evidence>
<feature type="transmembrane region" description="Helical" evidence="1">
    <location>
        <begin position="76"/>
        <end position="100"/>
    </location>
</feature>
<feature type="transmembrane region" description="Helical" evidence="1">
    <location>
        <begin position="38"/>
        <end position="56"/>
    </location>
</feature>
<accession>A0ABU1SIB3</accession>
<feature type="transmembrane region" description="Helical" evidence="1">
    <location>
        <begin position="112"/>
        <end position="134"/>
    </location>
</feature>
<keyword evidence="1" id="KW-0812">Transmembrane</keyword>
<sequence length="199" mass="22500">MPSFKEVQYYLSGLWLLIRMDARGFQYLDISDRGMLRSFWAIFWSLPSIGISWLWWQQAYLRAMPPETSTGLAFFLRLALVEAANWLIPPILAGVLLLVFRFGDKFTPIVVTVNWLFVPANYLNALLVAMIVFVPASKGLAALLSLALTMATIFALARILRMICGTHPLFIGTLTLVLLIPTMLLTDFLQRFLGVYPPI</sequence>
<feature type="transmembrane region" description="Helical" evidence="1">
    <location>
        <begin position="169"/>
        <end position="189"/>
    </location>
</feature>
<proteinExistence type="predicted"/>
<name>A0ABU1SIB3_9HYPH</name>
<dbReference type="Proteomes" id="UP001250791">
    <property type="component" value="Unassembled WGS sequence"/>
</dbReference>
<evidence type="ECO:0008006" key="4">
    <source>
        <dbReference type="Google" id="ProtNLM"/>
    </source>
</evidence>
<gene>
    <name evidence="2" type="ORF">J2W52_000334</name>
</gene>
<organism evidence="2 3">
    <name type="scientific">Rhizobium miluonense</name>
    <dbReference type="NCBI Taxonomy" id="411945"/>
    <lineage>
        <taxon>Bacteria</taxon>
        <taxon>Pseudomonadati</taxon>
        <taxon>Pseudomonadota</taxon>
        <taxon>Alphaproteobacteria</taxon>
        <taxon>Hyphomicrobiales</taxon>
        <taxon>Rhizobiaceae</taxon>
        <taxon>Rhizobium/Agrobacterium group</taxon>
        <taxon>Rhizobium</taxon>
    </lineage>
</organism>
<keyword evidence="3" id="KW-1185">Reference proteome</keyword>
<dbReference type="RefSeq" id="WP_112336654.1">
    <property type="nucleotide sequence ID" value="NZ_JAVDUP010000001.1"/>
</dbReference>
<protein>
    <recommendedName>
        <fullName evidence="4">Transmembrane protein</fullName>
    </recommendedName>
</protein>
<keyword evidence="1" id="KW-0472">Membrane</keyword>
<comment type="caution">
    <text evidence="2">The sequence shown here is derived from an EMBL/GenBank/DDBJ whole genome shotgun (WGS) entry which is preliminary data.</text>
</comment>
<evidence type="ECO:0000313" key="2">
    <source>
        <dbReference type="EMBL" id="MDR6898746.1"/>
    </source>
</evidence>
<feature type="transmembrane region" description="Helical" evidence="1">
    <location>
        <begin position="140"/>
        <end position="157"/>
    </location>
</feature>